<dbReference type="RefSeq" id="WP_012901562.1">
    <property type="nucleotide sequence ID" value="NC_013665.1"/>
</dbReference>
<dbReference type="InterPro" id="IPR002822">
    <property type="entry name" value="Ni_insertion"/>
</dbReference>
<evidence type="ECO:0000313" key="2">
    <source>
        <dbReference type="EMBL" id="BAI62892.1"/>
    </source>
</evidence>
<dbReference type="AlphaFoldDB" id="D1Z2H0"/>
<dbReference type="Gene3D" id="3.30.70.1380">
    <property type="entry name" value="Transcriptional regulatory protein pf0864 domain like"/>
    <property type="match status" value="1"/>
</dbReference>
<protein>
    <recommendedName>
        <fullName evidence="4">Nickel insertion protein</fullName>
    </recommendedName>
</protein>
<dbReference type="Proteomes" id="UP000001882">
    <property type="component" value="Chromosome"/>
</dbReference>
<evidence type="ECO:0000256" key="1">
    <source>
        <dbReference type="ARBA" id="ARBA00022596"/>
    </source>
</evidence>
<organism evidence="2 3">
    <name type="scientific">Methanocella paludicola (strain DSM 17711 / JCM 13418 / NBRC 101707 / SANAE)</name>
    <dbReference type="NCBI Taxonomy" id="304371"/>
    <lineage>
        <taxon>Archaea</taxon>
        <taxon>Methanobacteriati</taxon>
        <taxon>Methanobacteriota</taxon>
        <taxon>Stenosarchaea group</taxon>
        <taxon>Methanomicrobia</taxon>
        <taxon>Methanocellales</taxon>
        <taxon>Methanocellaceae</taxon>
        <taxon>Methanocella</taxon>
    </lineage>
</organism>
<dbReference type="STRING" id="304371.MCP_2820"/>
<accession>D1Z2H0</accession>
<dbReference type="EMBL" id="AP011532">
    <property type="protein sequence ID" value="BAI62892.1"/>
    <property type="molecule type" value="Genomic_DNA"/>
</dbReference>
<keyword evidence="1" id="KW-0533">Nickel</keyword>
<proteinExistence type="predicted"/>
<dbReference type="OrthoDB" id="10691at2157"/>
<dbReference type="InParanoid" id="D1Z2H0"/>
<evidence type="ECO:0008006" key="4">
    <source>
        <dbReference type="Google" id="ProtNLM"/>
    </source>
</evidence>
<dbReference type="PANTHER" id="PTHR36566">
    <property type="entry name" value="NICKEL INSERTION PROTEIN-RELATED"/>
    <property type="match status" value="1"/>
</dbReference>
<gene>
    <name evidence="2" type="ordered locus">MCP_2820</name>
</gene>
<dbReference type="PATRIC" id="fig|304371.9.peg.2887"/>
<sequence length="394" mass="42670">MKCLIFDPFCGATEEMILGAMLACGADEWRVRSAVEGLCDAPLDIEDKQSGRMAAKAATVNRAAARKGHKAMSRDEAMEKMNVMHENQPVRVDAMEIVRSVFDAIESLYGQGYRMDVYTIALITGICAAYDSLGRPGVFSTPAAMGGGLTADKKMPVPRPETMRILEGSKLIVQGGPFDGELLTPGAASALAYYVKESGRYYPDNRPLAVGYGAGAMSLPMPDVLRATLSEADDALILDRMELLETNVDDVTGEVLGALIEDLMAAGAMDASIVPVTMKKGRSGHIIRAIVKAEDGPAIARKIMVETGSLGVRVMPVKHRFIARRDVVVMPITIEENVYDMRFKVSADTGGLILDVSAEYDDARKVAKELALPLKTVMRKAEAEAWKKYDTAKR</sequence>
<dbReference type="KEGG" id="mpd:MCP_2820"/>
<dbReference type="PANTHER" id="PTHR36566:SF1">
    <property type="entry name" value="PYRIDINIUM-3,5-BISTHIOCARBOXYLIC ACID MONONUCLEOTIDE NICKEL INSERTION PROTEIN"/>
    <property type="match status" value="1"/>
</dbReference>
<reference evidence="2 3" key="1">
    <citation type="journal article" date="2007" name="Appl. Environ. Microbiol.">
        <title>Isolation of key methanogens for global methane emission from rice paddy fields: a novel isolate affiliated with the clone cluster rice cluster I.</title>
        <authorList>
            <person name="Sakai S."/>
            <person name="Imachi H."/>
            <person name="Sekiguchi Y."/>
            <person name="Ohashi A."/>
            <person name="Harada H."/>
            <person name="Kamagata Y."/>
        </authorList>
    </citation>
    <scope>NUCLEOTIDE SEQUENCE [LARGE SCALE GENOMIC DNA]</scope>
    <source>
        <strain evidence="3">DSM 17711 / JCM 13418 / NBRC 101707 / SANAE</strain>
    </source>
</reference>
<dbReference type="Pfam" id="PF01969">
    <property type="entry name" value="Ni_insertion"/>
    <property type="match status" value="1"/>
</dbReference>
<dbReference type="GeneID" id="8682502"/>
<evidence type="ECO:0000313" key="3">
    <source>
        <dbReference type="Proteomes" id="UP000001882"/>
    </source>
</evidence>
<reference evidence="2 3" key="2">
    <citation type="journal article" date="2008" name="Int. J. Syst. Evol. Microbiol.">
        <title>Methanocella paludicola gen. nov., sp. nov., a methane-producing archaeon, the first isolate of the lineage 'Rice Cluster I', and proposal of the new archaeal order Methanocellales ord. nov.</title>
        <authorList>
            <person name="Sakai S."/>
            <person name="Imachi H."/>
            <person name="Hanada S."/>
            <person name="Ohashi A."/>
            <person name="Harada H."/>
            <person name="Kamagata Y."/>
        </authorList>
    </citation>
    <scope>NUCLEOTIDE SEQUENCE [LARGE SCALE GENOMIC DNA]</scope>
    <source>
        <strain evidence="3">DSM 17711 / JCM 13418 / NBRC 101707 / SANAE</strain>
    </source>
</reference>
<keyword evidence="3" id="KW-1185">Reference proteome</keyword>
<name>D1Z2H0_METPS</name>
<dbReference type="eggNOG" id="arCOG02701">
    <property type="taxonomic scope" value="Archaea"/>
</dbReference>
<reference evidence="3" key="3">
    <citation type="journal article" date="2011" name="PLoS ONE">
        <title>Genome sequence of a mesophilic hydrogenotrophic methanogen Methanocella paludicola, the first cultivated representative of the order Methanocellales.</title>
        <authorList>
            <person name="Sakai S."/>
            <person name="Takaki Y."/>
            <person name="Shimamura S."/>
            <person name="Sekine M."/>
            <person name="Tajima T."/>
            <person name="Kosugi H."/>
            <person name="Ichikawa N."/>
            <person name="Tasumi E."/>
            <person name="Hiraki A.T."/>
            <person name="Shimizu A."/>
            <person name="Kato Y."/>
            <person name="Nishiko R."/>
            <person name="Mori K."/>
            <person name="Fujita N."/>
            <person name="Imachi H."/>
            <person name="Takai K."/>
        </authorList>
    </citation>
    <scope>NUCLEOTIDE SEQUENCE [LARGE SCALE GENOMIC DNA]</scope>
    <source>
        <strain evidence="3">DSM 17711 / JCM 13418 / NBRC 101707 / SANAE</strain>
    </source>
</reference>
<dbReference type="Gene3D" id="3.10.20.300">
    <property type="entry name" value="mk0293 like domain"/>
    <property type="match status" value="1"/>
</dbReference>